<organism evidence="1">
    <name type="scientific">uncultured Caudovirales phage</name>
    <dbReference type="NCBI Taxonomy" id="2100421"/>
    <lineage>
        <taxon>Viruses</taxon>
        <taxon>Duplodnaviria</taxon>
        <taxon>Heunggongvirae</taxon>
        <taxon>Uroviricota</taxon>
        <taxon>Caudoviricetes</taxon>
        <taxon>Peduoviridae</taxon>
        <taxon>Maltschvirus</taxon>
        <taxon>Maltschvirus maltsch</taxon>
    </lineage>
</organism>
<sequence length="275" mass="28864">MKYIKLFESFIAEVAGYPLVAATSAVKGWADQGDGTWMVKCTLGRIYIATAETKNNGNVSVFLTATDPENIKKLQALGCKETAPANGVYKIIAKDKSEYDFNKMFSLTLTDVKTGDPILVSIANVLNKVQAAAPAQVAVDYTGLKNSTTANDKVKALQTAIIASGNAAAAKALTDKGGATGIYGPETAAAIGILIDTPTTPPAEITKDINTKIQAKLTLNKDAGQKYADSFFGKVVDPNDPTKTINVADVIRTQQAADKAAADKAATVTTTTKKP</sequence>
<accession>A0A6J5SVP0</accession>
<gene>
    <name evidence="1" type="ORF">UFOVP1604_149</name>
</gene>
<name>A0A6J5SVP0_9CAUD</name>
<protein>
    <submittedName>
        <fullName evidence="1">Uncharacterized protein</fullName>
    </submittedName>
</protein>
<reference evidence="1" key="1">
    <citation type="submission" date="2020-05" db="EMBL/GenBank/DDBJ databases">
        <authorList>
            <person name="Chiriac C."/>
            <person name="Salcher M."/>
            <person name="Ghai R."/>
            <person name="Kavagutti S V."/>
        </authorList>
    </citation>
    <scope>NUCLEOTIDE SEQUENCE</scope>
</reference>
<dbReference type="EMBL" id="LR797474">
    <property type="protein sequence ID" value="CAB4219066.1"/>
    <property type="molecule type" value="Genomic_DNA"/>
</dbReference>
<proteinExistence type="predicted"/>
<evidence type="ECO:0000313" key="1">
    <source>
        <dbReference type="EMBL" id="CAB4219066.1"/>
    </source>
</evidence>